<feature type="domain" description="Fibrinogen C-terminal" evidence="8">
    <location>
        <begin position="1445"/>
        <end position="1679"/>
    </location>
</feature>
<name>A0AAV6T0P3_SOLSE</name>
<keyword evidence="3" id="KW-1015">Disulfide bond</keyword>
<organism evidence="9 10">
    <name type="scientific">Solea senegalensis</name>
    <name type="common">Senegalese sole</name>
    <dbReference type="NCBI Taxonomy" id="28829"/>
    <lineage>
        <taxon>Eukaryota</taxon>
        <taxon>Metazoa</taxon>
        <taxon>Chordata</taxon>
        <taxon>Craniata</taxon>
        <taxon>Vertebrata</taxon>
        <taxon>Euteleostomi</taxon>
        <taxon>Actinopterygii</taxon>
        <taxon>Neopterygii</taxon>
        <taxon>Teleostei</taxon>
        <taxon>Neoteleostei</taxon>
        <taxon>Acanthomorphata</taxon>
        <taxon>Carangaria</taxon>
        <taxon>Pleuronectiformes</taxon>
        <taxon>Pleuronectoidei</taxon>
        <taxon>Soleidae</taxon>
        <taxon>Solea</taxon>
    </lineage>
</organism>
<dbReference type="GO" id="GO:0030674">
    <property type="term" value="F:protein-macromolecule adaptor activity"/>
    <property type="evidence" value="ECO:0007669"/>
    <property type="project" value="TreeGrafter"/>
</dbReference>
<keyword evidence="2" id="KW-0964">Secreted</keyword>
<dbReference type="GO" id="GO:0005577">
    <property type="term" value="C:fibrinogen complex"/>
    <property type="evidence" value="ECO:0007669"/>
    <property type="project" value="TreeGrafter"/>
</dbReference>
<evidence type="ECO:0000256" key="5">
    <source>
        <dbReference type="SAM" id="Coils"/>
    </source>
</evidence>
<dbReference type="InterPro" id="IPR037579">
    <property type="entry name" value="FIB_ANG-like"/>
</dbReference>
<feature type="chain" id="PRO_5043451024" description="Fibrinogen C-terminal domain-containing protein" evidence="7">
    <location>
        <begin position="27"/>
        <end position="1682"/>
    </location>
</feature>
<feature type="region of interest" description="Disordered" evidence="6">
    <location>
        <begin position="1414"/>
        <end position="1434"/>
    </location>
</feature>
<feature type="compositionally biased region" description="Polar residues" evidence="6">
    <location>
        <begin position="1037"/>
        <end position="1065"/>
    </location>
</feature>
<protein>
    <recommendedName>
        <fullName evidence="8">Fibrinogen C-terminal domain-containing protein</fullName>
    </recommendedName>
</protein>
<dbReference type="Pfam" id="PF00147">
    <property type="entry name" value="Fibrinogen_C"/>
    <property type="match status" value="1"/>
</dbReference>
<keyword evidence="4" id="KW-0325">Glycoprotein</keyword>
<feature type="compositionally biased region" description="Basic and acidic residues" evidence="6">
    <location>
        <begin position="853"/>
        <end position="883"/>
    </location>
</feature>
<keyword evidence="7" id="KW-0732">Signal</keyword>
<feature type="compositionally biased region" description="Polar residues" evidence="6">
    <location>
        <begin position="1290"/>
        <end position="1303"/>
    </location>
</feature>
<evidence type="ECO:0000256" key="2">
    <source>
        <dbReference type="ARBA" id="ARBA00022525"/>
    </source>
</evidence>
<dbReference type="GO" id="GO:0072377">
    <property type="term" value="P:blood coagulation, common pathway"/>
    <property type="evidence" value="ECO:0007669"/>
    <property type="project" value="TreeGrafter"/>
</dbReference>
<gene>
    <name evidence="9" type="ORF">JOB18_034958</name>
</gene>
<feature type="compositionally biased region" description="Basic and acidic residues" evidence="6">
    <location>
        <begin position="209"/>
        <end position="228"/>
    </location>
</feature>
<dbReference type="NCBIfam" id="NF040941">
    <property type="entry name" value="GGGWT_bact"/>
    <property type="match status" value="1"/>
</dbReference>
<evidence type="ECO:0000256" key="1">
    <source>
        <dbReference type="ARBA" id="ARBA00004613"/>
    </source>
</evidence>
<dbReference type="GO" id="GO:0005201">
    <property type="term" value="F:extracellular matrix structural constituent"/>
    <property type="evidence" value="ECO:0007669"/>
    <property type="project" value="TreeGrafter"/>
</dbReference>
<feature type="region of interest" description="Disordered" evidence="6">
    <location>
        <begin position="1365"/>
        <end position="1396"/>
    </location>
</feature>
<feature type="compositionally biased region" description="Polar residues" evidence="6">
    <location>
        <begin position="699"/>
        <end position="714"/>
    </location>
</feature>
<feature type="compositionally biased region" description="Low complexity" evidence="6">
    <location>
        <begin position="790"/>
        <end position="828"/>
    </location>
</feature>
<dbReference type="EMBL" id="JAGKHQ010000002">
    <property type="protein sequence ID" value="KAG7522967.1"/>
    <property type="molecule type" value="Genomic_DNA"/>
</dbReference>
<dbReference type="InterPro" id="IPR020837">
    <property type="entry name" value="Fibrinogen_CS"/>
</dbReference>
<feature type="region of interest" description="Disordered" evidence="6">
    <location>
        <begin position="1275"/>
        <end position="1303"/>
    </location>
</feature>
<feature type="compositionally biased region" description="Basic and acidic residues" evidence="6">
    <location>
        <begin position="930"/>
        <end position="941"/>
    </location>
</feature>
<comment type="subcellular location">
    <subcellularLocation>
        <location evidence="1">Secreted</location>
    </subcellularLocation>
</comment>
<feature type="compositionally biased region" description="Polar residues" evidence="6">
    <location>
        <begin position="1244"/>
        <end position="1257"/>
    </location>
</feature>
<keyword evidence="5" id="KW-0175">Coiled coil</keyword>
<dbReference type="SMART" id="SM00186">
    <property type="entry name" value="FBG"/>
    <property type="match status" value="1"/>
</dbReference>
<sequence length="1682" mass="189427">MRLTVLCVCGTLLAFSSLSWTTGVSGEGDLLVDKEFGPCEATLQLEGPCRPGQEETTCPYLLSLPPLTLHVPSQLRELEKIMKDLQDLKDNVDQLRRMCADCTVSQTERECGTQKEREHVMLNENADTRMKDERNWVNERKPDERAEDVREEFGRGRLKVEEIMEGHGEMDSEKRTHLEDGGRNKWEAERASNKRVIKENEEAETLLEMTEKDGKTQKEGANVKDKLGQKKVPTAGGNRKNGDMAREKAPEKNMWETDRNKENHNKKGDSKGDREDVLESGKERNMTTNTKKKEETAEGDQHVRLHATKETEKDTRTEEDKRSDGIKMSEDQYEHTNKEQDQHREDRKNKEEKGMKMEQNKDKTKATERILESGKERNMSTNINKKEKTAEGDQHVRLHSRKETEKDTRTEEDKRSDGIKMSEDQYEHTNKEREQHQEDTEKKEEKGMKMEQNKDKTKEAERILECGKERNMTTDIKKKEKTAEGDQHVRLHSRKETEKDTRTEEDKRSDGIKMSEDQYEHTNKEREQHQEDTEKKEEKGMKMEQNKDKTKATERILESGKERNMSTNINKKEKTAEGDQHVRLHSRKETEKDTRTEEDKRSDGIKMSEDQYEHTNKEREQHQEDTEKKEEKGMKMEQNKDKTKEAERIGQTDEEKTINREEGGEWGEGDGATGADIKTEEEKVVQSVQRDTDGELASNKASESTDFISDNQIPPSTVGFITTRHKTLDPNKATLTLSSPPPPLSSPHLVTDVDEAMMTGAHGLPSHSTDTDVAHSHQHPYPDADAGFKTTSGPTTTPTIGTLGVPRQQRTSATTRFTSTTSPSVRTRFQGRTGGKPRPAQGPNPAEKHKHGIKPEAIHKLKNPKNDHKQDRAPLPDKTDQKLKPSLQKPTTDQKLKPVKGQQAHNPKPEQRVTLNHLTTDQNLKNNPMLKHDKDLTTDKKPKYHQKSVPPVQRPTSYQRLATVYATGSDTNPQTEPNSKPERNQNNPLLTVKPDPKQKPQKNVKGKEKTKPDLRADYTTVQQPDSGSIGKAKLTLKPNNRSTTELMRNSRDNPSPESDSNQVKTPGQKLALDGINTPSDQKPKPSQKIPAINRDPKPGHIPKLNQKRLEIDPSKSTKPNVKPKTSQAPQKNQGLKTPGPSQTPDLYPKSVPDQIPKAQSNKTSKPRPPPRRGHTFKPGATSVQRPQPAVQQKSNPNTKTDSNPEISGTTADGIQNSQINMPPTSGSVKQSTEMTHSPGDAEFSPSTKESITPSPKTFNSLDTFPLLHALAEGSTVNPNSRAASDLGPQTAGQHSSIPMTTRPNKMIHGTLPSVIPSTSPGSTTLKSITEPALQAELPHHVAETAPEQTLHADNVLVPVPSPRAETTITLSPDTRSTTADTAGPKVPALESSTPSARELRVKINQVAAFSRDSQTSDAWSVDKRPTTEHPEDRGTDLKVKWIPSKVSTALRRDCSDHLLQGGTKSGVYLVTPDIRSKSFSVFCDMELGGGGWTLVQLRQDGSVSFNRTWAEYRSGFGEVGGREFWLGNNMIHLLTRDRDMVLRVELEDFEGLMEYAEYEQFKVASERLRYRLTVGGYSGTAGNALRFSKMYDHNSRAFTTPDRDNDRYPSGNCGAYYSSGWWFDACMAANLNGRYYVGKYKGIRDGIFWGTWHNISSEYYPTNDRQSFKTVRMMIRPKGFAP</sequence>
<feature type="compositionally biased region" description="Basic and acidic residues" evidence="6">
    <location>
        <begin position="1420"/>
        <end position="1434"/>
    </location>
</feature>
<feature type="compositionally biased region" description="Polar residues" evidence="6">
    <location>
        <begin position="1116"/>
        <end position="1144"/>
    </location>
</feature>
<dbReference type="Proteomes" id="UP000693946">
    <property type="component" value="Linkage Group LG10"/>
</dbReference>
<feature type="coiled-coil region" evidence="5">
    <location>
        <begin position="71"/>
        <end position="98"/>
    </location>
</feature>
<dbReference type="PROSITE" id="PS00514">
    <property type="entry name" value="FIBRINOGEN_C_1"/>
    <property type="match status" value="1"/>
</dbReference>
<evidence type="ECO:0000313" key="10">
    <source>
        <dbReference type="Proteomes" id="UP000693946"/>
    </source>
</evidence>
<evidence type="ECO:0000256" key="6">
    <source>
        <dbReference type="SAM" id="MobiDB-lite"/>
    </source>
</evidence>
<feature type="signal peptide" evidence="7">
    <location>
        <begin position="1"/>
        <end position="26"/>
    </location>
</feature>
<feature type="compositionally biased region" description="Polar residues" evidence="6">
    <location>
        <begin position="913"/>
        <end position="926"/>
    </location>
</feature>
<feature type="region of interest" description="Disordered" evidence="6">
    <location>
        <begin position="760"/>
        <end position="1257"/>
    </location>
</feature>
<feature type="compositionally biased region" description="Basic and acidic residues" evidence="6">
    <location>
        <begin position="240"/>
        <end position="663"/>
    </location>
</feature>
<evidence type="ECO:0000259" key="8">
    <source>
        <dbReference type="PROSITE" id="PS51406"/>
    </source>
</evidence>
<dbReference type="CDD" id="cd00087">
    <property type="entry name" value="FReD"/>
    <property type="match status" value="1"/>
</dbReference>
<evidence type="ECO:0000256" key="7">
    <source>
        <dbReference type="SAM" id="SignalP"/>
    </source>
</evidence>
<feature type="region of interest" description="Disordered" evidence="6">
    <location>
        <begin position="166"/>
        <end position="714"/>
    </location>
</feature>
<dbReference type="PANTHER" id="PTHR47221">
    <property type="entry name" value="FIBRINOGEN ALPHA CHAIN"/>
    <property type="match status" value="1"/>
</dbReference>
<dbReference type="PANTHER" id="PTHR47221:SF5">
    <property type="entry name" value="FIBRINOGEN C-TERMINAL DOMAIN-CONTAINING PROTEIN"/>
    <property type="match status" value="1"/>
</dbReference>
<dbReference type="InterPro" id="IPR002181">
    <property type="entry name" value="Fibrinogen_a/b/g_C_dom"/>
</dbReference>
<comment type="caution">
    <text evidence="9">The sequence shown here is derived from an EMBL/GenBank/DDBJ whole genome shotgun (WGS) entry which is preliminary data.</text>
</comment>
<evidence type="ECO:0000256" key="4">
    <source>
        <dbReference type="ARBA" id="ARBA00023180"/>
    </source>
</evidence>
<keyword evidence="10" id="KW-1185">Reference proteome</keyword>
<feature type="compositionally biased region" description="Polar residues" evidence="6">
    <location>
        <begin position="1365"/>
        <end position="1380"/>
    </location>
</feature>
<dbReference type="GO" id="GO:0042730">
    <property type="term" value="P:fibrinolysis"/>
    <property type="evidence" value="ECO:0007669"/>
    <property type="project" value="TreeGrafter"/>
</dbReference>
<dbReference type="PROSITE" id="PS51406">
    <property type="entry name" value="FIBRINOGEN_C_2"/>
    <property type="match status" value="1"/>
</dbReference>
<feature type="compositionally biased region" description="Polar residues" evidence="6">
    <location>
        <begin position="1181"/>
        <end position="1235"/>
    </location>
</feature>
<dbReference type="GO" id="GO:0034116">
    <property type="term" value="P:positive regulation of heterotypic cell-cell adhesion"/>
    <property type="evidence" value="ECO:0007669"/>
    <property type="project" value="TreeGrafter"/>
</dbReference>
<accession>A0AAV6T0P3</accession>
<feature type="compositionally biased region" description="Polar residues" evidence="6">
    <location>
        <begin position="954"/>
        <end position="989"/>
    </location>
</feature>
<proteinExistence type="predicted"/>
<feature type="compositionally biased region" description="Basic and acidic residues" evidence="6">
    <location>
        <begin position="1005"/>
        <end position="1016"/>
    </location>
</feature>
<feature type="compositionally biased region" description="Basic and acidic residues" evidence="6">
    <location>
        <begin position="166"/>
        <end position="200"/>
    </location>
</feature>
<reference evidence="9 10" key="1">
    <citation type="journal article" date="2021" name="Sci. Rep.">
        <title>Chromosome anchoring in Senegalese sole (Solea senegalensis) reveals sex-associated markers and genome rearrangements in flatfish.</title>
        <authorList>
            <person name="Guerrero-Cozar I."/>
            <person name="Gomez-Garrido J."/>
            <person name="Berbel C."/>
            <person name="Martinez-Blanch J.F."/>
            <person name="Alioto T."/>
            <person name="Claros M.G."/>
            <person name="Gagnaire P.A."/>
            <person name="Manchado M."/>
        </authorList>
    </citation>
    <scope>NUCLEOTIDE SEQUENCE [LARGE SCALE GENOMIC DNA]</scope>
    <source>
        <strain evidence="9">Sse05_10M</strain>
    </source>
</reference>
<evidence type="ECO:0000256" key="3">
    <source>
        <dbReference type="ARBA" id="ARBA00023157"/>
    </source>
</evidence>
<evidence type="ECO:0000313" key="9">
    <source>
        <dbReference type="EMBL" id="KAG7522967.1"/>
    </source>
</evidence>
<feature type="compositionally biased region" description="Basic residues" evidence="6">
    <location>
        <begin position="1164"/>
        <end position="1175"/>
    </location>
</feature>
<dbReference type="GO" id="GO:0070527">
    <property type="term" value="P:platelet aggregation"/>
    <property type="evidence" value="ECO:0007669"/>
    <property type="project" value="TreeGrafter"/>
</dbReference>